<evidence type="ECO:0000313" key="2">
    <source>
        <dbReference type="Proteomes" id="UP000095662"/>
    </source>
</evidence>
<evidence type="ECO:0000313" key="1">
    <source>
        <dbReference type="EMBL" id="CUQ84799.1"/>
    </source>
</evidence>
<reference evidence="1 2" key="1">
    <citation type="submission" date="2015-09" db="EMBL/GenBank/DDBJ databases">
        <authorList>
            <consortium name="Pathogen Informatics"/>
        </authorList>
    </citation>
    <scope>NUCLEOTIDE SEQUENCE [LARGE SCALE GENOMIC DNA]</scope>
    <source>
        <strain evidence="1 2">2789STDY5834928</strain>
    </source>
</reference>
<proteinExistence type="predicted"/>
<protein>
    <recommendedName>
        <fullName evidence="3">Peptidase</fullName>
    </recommendedName>
</protein>
<dbReference type="OrthoDB" id="9816277at2"/>
<dbReference type="Proteomes" id="UP000095662">
    <property type="component" value="Unassembled WGS sequence"/>
</dbReference>
<organism evidence="1 2">
    <name type="scientific">[Eubacterium] siraeum</name>
    <dbReference type="NCBI Taxonomy" id="39492"/>
    <lineage>
        <taxon>Bacteria</taxon>
        <taxon>Bacillati</taxon>
        <taxon>Bacillota</taxon>
        <taxon>Clostridia</taxon>
        <taxon>Eubacteriales</taxon>
        <taxon>Oscillospiraceae</taxon>
        <taxon>Oscillospiraceae incertae sedis</taxon>
    </lineage>
</organism>
<gene>
    <name evidence="1" type="ORF">ERS852540_00983</name>
</gene>
<accession>A0A174ZIQ7</accession>
<dbReference type="AlphaFoldDB" id="A0A174ZIQ7"/>
<dbReference type="EMBL" id="CZBY01000006">
    <property type="protein sequence ID" value="CUQ84799.1"/>
    <property type="molecule type" value="Genomic_DNA"/>
</dbReference>
<dbReference type="STRING" id="39492.ERS852540_00983"/>
<sequence length="160" mass="18185">MELRRLAKKIREMLDLTNELYFPIVEVLEILHKFDEDAHFEIVEADELEENEHAVTDIISKTIKIRSDVYEGACNGVGRDRMTIAHEFAHFITLCVCGFRLARSFGNVDVPPYCDPEWQAKCLAGELMIDSDLVKGMSRSEVSEKCGVSYDAAKLQLSKI</sequence>
<name>A0A174ZIQ7_9FIRM</name>
<evidence type="ECO:0008006" key="3">
    <source>
        <dbReference type="Google" id="ProtNLM"/>
    </source>
</evidence>